<feature type="compositionally biased region" description="Polar residues" evidence="1">
    <location>
        <begin position="1214"/>
        <end position="1235"/>
    </location>
</feature>
<feature type="compositionally biased region" description="Basic and acidic residues" evidence="1">
    <location>
        <begin position="108"/>
        <end position="126"/>
    </location>
</feature>
<feature type="region of interest" description="Disordered" evidence="1">
    <location>
        <begin position="339"/>
        <end position="461"/>
    </location>
</feature>
<name>A0A6A6W106_9PEZI</name>
<feature type="compositionally biased region" description="Basic and acidic residues" evidence="1">
    <location>
        <begin position="15"/>
        <end position="36"/>
    </location>
</feature>
<feature type="region of interest" description="Disordered" evidence="1">
    <location>
        <begin position="1"/>
        <end position="197"/>
    </location>
</feature>
<dbReference type="EMBL" id="ML996575">
    <property type="protein sequence ID" value="KAF2756582.1"/>
    <property type="molecule type" value="Genomic_DNA"/>
</dbReference>
<protein>
    <submittedName>
        <fullName evidence="2">Uncharacterized protein</fullName>
    </submittedName>
</protein>
<feature type="region of interest" description="Disordered" evidence="1">
    <location>
        <begin position="1015"/>
        <end position="1350"/>
    </location>
</feature>
<feature type="compositionally biased region" description="Polar residues" evidence="1">
    <location>
        <begin position="1029"/>
        <end position="1042"/>
    </location>
</feature>
<proteinExistence type="predicted"/>
<feature type="compositionally biased region" description="Low complexity" evidence="1">
    <location>
        <begin position="138"/>
        <end position="151"/>
    </location>
</feature>
<sequence length="1371" mass="149129">MSFPRKTPLSTSIRGRAEPYTRDRWSQYRSSQDNDKSASILSGLPRPRGSDTSGQVDQDTKQAGPGRRDSTIAQPQPRVPSFNSSRDSSNTRRNPFMRRRQSGISRRATGEVDADRSNDRRRDSKAMPETIADQSSRPTTLDPSDLLLLPQPDDKAKSIQGLEPRLSNVPSDASYNTVRRPSDSSPPYEKLPSSSSDVKPLTWKSFDKGIDIDSRGAYGRRGSKHFGFPGAKAEKPAVPNLPLPTVKRACGHYEIVDVDEARRQARHFRLYGEYPRGSSLLHERGVKGGFHPVGIKNRHNLEATSPWVVGIGGGSDLEGMDLCKNCKIKLRREDAEAQAKLRRSQTEDGKIKEGQAARTAQSPTHDDDTTQSPKRYGSAFVRGTDTPKDDPKVDLNAPSLTAKLDNLASPEADNNSFPRVQPFNATRSDSDIQENDTGWRRHRERSDTDDSDHGFNPEPTRVNTDAQMIAKRGFLPYKVLEGDRTVKARAESWDAKIDDEDIRPLLREASQFEPLNDLRFFEKTSTPSAVGSPAAAEVFGDVHQELNGPSISIANDMGRLFDRILLEHRHMLGSVVENLKSSDSRLSLGSRLAQELSTARADILTNTWHVHLPPQRYDEDLVGSAEHEDRQAARALNDYTQSSITDILRIIDSAASDLGVDLHNASPVLKAHQHAPPLSSADGAGDMMSFVDGPSETISSLDGSSDGVRSRLDSADLATGDKTKLRSFWEQWSTGDPNGGIHLMTSVPQVSKKNGKEERTPTQFESFPAILSDSIHIPTVLSPILSAAEISRPGSVTPKPFESAEVTSQAISVGGIGDLFNAIQETGSQIVHAVVDAEERAVDYRKASLPPTEARIGNDVEPGNRPSSTPVVNESLDSMSIIDPDKASVGTIHVPLPHTIRPVAHRYDDTFAVKTVRDVAENTPTPPHTPIQPRIENVVPMSPPSPVHAHRYGNSGAGNAYSKSASQPITTPLLTPKAAKAVDPFLYRSDSVRGVFSSRQLSRSELSLLDIHIPRSPKRPRSEDVSDLSRVSKTEGQQTRRASVNVPYSMFMKQPAGLDTPGPDMSTPPPTTWDQERRSLGGTIDNTGTSSSGLNSNEFTMNTPSNPSNNFTDAARYQIPPPIPAPPVTERGVETKSRPQGFLAPSVRRQSTMKDNINTMYTQPAQSIPTPARRRSSGTSAQPPTAPSRTPTSSTSPAPQEVSARLLDSPVPTRRSTVRQSISSLNAVDQSTDPTDPQRRRSSAGVPSTPERKPTFKPAGPAPKQKKEKVMHAGPSRVSTLPKPVPAIAKDKDDNTPAGGSTGTVNPNPRYPAGGVSTRKGRFEAPGLGGANAKADIRAKEKGQWRQSGLEAKKAIQGRAVGVLGMKGRFE</sequence>
<feature type="region of interest" description="Disordered" evidence="1">
    <location>
        <begin position="945"/>
        <end position="968"/>
    </location>
</feature>
<organism evidence="2 3">
    <name type="scientific">Pseudovirgaria hyperparasitica</name>
    <dbReference type="NCBI Taxonomy" id="470096"/>
    <lineage>
        <taxon>Eukaryota</taxon>
        <taxon>Fungi</taxon>
        <taxon>Dikarya</taxon>
        <taxon>Ascomycota</taxon>
        <taxon>Pezizomycotina</taxon>
        <taxon>Dothideomycetes</taxon>
        <taxon>Dothideomycetes incertae sedis</taxon>
        <taxon>Acrospermales</taxon>
        <taxon>Acrospermaceae</taxon>
        <taxon>Pseudovirgaria</taxon>
    </lineage>
</organism>
<evidence type="ECO:0000313" key="3">
    <source>
        <dbReference type="Proteomes" id="UP000799437"/>
    </source>
</evidence>
<feature type="compositionally biased region" description="Basic and acidic residues" evidence="1">
    <location>
        <begin position="339"/>
        <end position="355"/>
    </location>
</feature>
<feature type="compositionally biased region" description="Low complexity" evidence="1">
    <location>
        <begin position="1179"/>
        <end position="1199"/>
    </location>
</feature>
<gene>
    <name evidence="2" type="ORF">EJ05DRAFT_69662</name>
</gene>
<keyword evidence="3" id="KW-1185">Reference proteome</keyword>
<dbReference type="GeneID" id="54490945"/>
<dbReference type="RefSeq" id="XP_033599033.1">
    <property type="nucleotide sequence ID" value="XM_033749891.1"/>
</dbReference>
<feature type="compositionally biased region" description="Basic and acidic residues" evidence="1">
    <location>
        <begin position="1335"/>
        <end position="1344"/>
    </location>
</feature>
<feature type="compositionally biased region" description="Low complexity" evidence="1">
    <location>
        <begin position="1086"/>
        <end position="1097"/>
    </location>
</feature>
<feature type="compositionally biased region" description="Polar residues" evidence="1">
    <location>
        <begin position="1098"/>
        <end position="1112"/>
    </location>
</feature>
<reference evidence="2" key="1">
    <citation type="journal article" date="2020" name="Stud. Mycol.">
        <title>101 Dothideomycetes genomes: a test case for predicting lifestyles and emergence of pathogens.</title>
        <authorList>
            <person name="Haridas S."/>
            <person name="Albert R."/>
            <person name="Binder M."/>
            <person name="Bloem J."/>
            <person name="Labutti K."/>
            <person name="Salamov A."/>
            <person name="Andreopoulos B."/>
            <person name="Baker S."/>
            <person name="Barry K."/>
            <person name="Bills G."/>
            <person name="Bluhm B."/>
            <person name="Cannon C."/>
            <person name="Castanera R."/>
            <person name="Culley D."/>
            <person name="Daum C."/>
            <person name="Ezra D."/>
            <person name="Gonzalez J."/>
            <person name="Henrissat B."/>
            <person name="Kuo A."/>
            <person name="Liang C."/>
            <person name="Lipzen A."/>
            <person name="Lutzoni F."/>
            <person name="Magnuson J."/>
            <person name="Mondo S."/>
            <person name="Nolan M."/>
            <person name="Ohm R."/>
            <person name="Pangilinan J."/>
            <person name="Park H.-J."/>
            <person name="Ramirez L."/>
            <person name="Alfaro M."/>
            <person name="Sun H."/>
            <person name="Tritt A."/>
            <person name="Yoshinaga Y."/>
            <person name="Zwiers L.-H."/>
            <person name="Turgeon B."/>
            <person name="Goodwin S."/>
            <person name="Spatafora J."/>
            <person name="Crous P."/>
            <person name="Grigoriev I."/>
        </authorList>
    </citation>
    <scope>NUCLEOTIDE SEQUENCE</scope>
    <source>
        <strain evidence="2">CBS 121739</strain>
    </source>
</reference>
<dbReference type="Proteomes" id="UP000799437">
    <property type="component" value="Unassembled WGS sequence"/>
</dbReference>
<feature type="compositionally biased region" description="Polar residues" evidence="1">
    <location>
        <begin position="412"/>
        <end position="427"/>
    </location>
</feature>
<feature type="compositionally biased region" description="Basic and acidic residues" evidence="1">
    <location>
        <begin position="444"/>
        <end position="455"/>
    </location>
</feature>
<accession>A0A6A6W106</accession>
<feature type="compositionally biased region" description="Polar residues" evidence="1">
    <location>
        <begin position="168"/>
        <end position="185"/>
    </location>
</feature>
<evidence type="ECO:0000313" key="2">
    <source>
        <dbReference type="EMBL" id="KAF2756582.1"/>
    </source>
</evidence>
<feature type="compositionally biased region" description="Polar residues" evidence="1">
    <location>
        <begin position="1148"/>
        <end position="1169"/>
    </location>
</feature>
<evidence type="ECO:0000256" key="1">
    <source>
        <dbReference type="SAM" id="MobiDB-lite"/>
    </source>
</evidence>
<feature type="compositionally biased region" description="Low complexity" evidence="1">
    <location>
        <begin position="81"/>
        <end position="94"/>
    </location>
</feature>
<dbReference type="OrthoDB" id="270171at2759"/>